<dbReference type="AlphaFoldDB" id="A0A8S2RJW9"/>
<feature type="region of interest" description="Disordered" evidence="1">
    <location>
        <begin position="1"/>
        <end position="29"/>
    </location>
</feature>
<accession>A0A8S2RJW9</accession>
<name>A0A8S2RJW9_9BILA</name>
<evidence type="ECO:0000256" key="1">
    <source>
        <dbReference type="SAM" id="MobiDB-lite"/>
    </source>
</evidence>
<reference evidence="2" key="1">
    <citation type="submission" date="2021-02" db="EMBL/GenBank/DDBJ databases">
        <authorList>
            <person name="Nowell W R."/>
        </authorList>
    </citation>
    <scope>NUCLEOTIDE SEQUENCE</scope>
</reference>
<organism evidence="2 3">
    <name type="scientific">Rotaria magnacalcarata</name>
    <dbReference type="NCBI Taxonomy" id="392030"/>
    <lineage>
        <taxon>Eukaryota</taxon>
        <taxon>Metazoa</taxon>
        <taxon>Spiralia</taxon>
        <taxon>Gnathifera</taxon>
        <taxon>Rotifera</taxon>
        <taxon>Eurotatoria</taxon>
        <taxon>Bdelloidea</taxon>
        <taxon>Philodinida</taxon>
        <taxon>Philodinidae</taxon>
        <taxon>Rotaria</taxon>
    </lineage>
</organism>
<evidence type="ECO:0000313" key="3">
    <source>
        <dbReference type="Proteomes" id="UP000676336"/>
    </source>
</evidence>
<protein>
    <submittedName>
        <fullName evidence="2">Uncharacterized protein</fullName>
    </submittedName>
</protein>
<proteinExistence type="predicted"/>
<dbReference type="Proteomes" id="UP000676336">
    <property type="component" value="Unassembled WGS sequence"/>
</dbReference>
<dbReference type="EMBL" id="CAJOBI010013037">
    <property type="protein sequence ID" value="CAF4168751.1"/>
    <property type="molecule type" value="Genomic_DNA"/>
</dbReference>
<evidence type="ECO:0000313" key="2">
    <source>
        <dbReference type="EMBL" id="CAF4168751.1"/>
    </source>
</evidence>
<feature type="non-terminal residue" evidence="2">
    <location>
        <position position="29"/>
    </location>
</feature>
<feature type="compositionally biased region" description="Polar residues" evidence="1">
    <location>
        <begin position="1"/>
        <end position="10"/>
    </location>
</feature>
<sequence length="29" mass="3324">MKQRSASLDHSANAHRRHMQHRATVAIRG</sequence>
<gene>
    <name evidence="2" type="ORF">SMN809_LOCUS20505</name>
</gene>
<comment type="caution">
    <text evidence="2">The sequence shown here is derived from an EMBL/GenBank/DDBJ whole genome shotgun (WGS) entry which is preliminary data.</text>
</comment>